<reference evidence="1" key="1">
    <citation type="submission" date="2019-10" db="EMBL/GenBank/DDBJ databases">
        <authorList>
            <consortium name="DOE Joint Genome Institute"/>
            <person name="Kuo A."/>
            <person name="Miyauchi S."/>
            <person name="Kiss E."/>
            <person name="Drula E."/>
            <person name="Kohler A."/>
            <person name="Sanchez-Garcia M."/>
            <person name="Andreopoulos B."/>
            <person name="Barry K.W."/>
            <person name="Bonito G."/>
            <person name="Buee M."/>
            <person name="Carver A."/>
            <person name="Chen C."/>
            <person name="Cichocki N."/>
            <person name="Clum A."/>
            <person name="Culley D."/>
            <person name="Crous P.W."/>
            <person name="Fauchery L."/>
            <person name="Girlanda M."/>
            <person name="Hayes R."/>
            <person name="Keri Z."/>
            <person name="Labutti K."/>
            <person name="Lipzen A."/>
            <person name="Lombard V."/>
            <person name="Magnuson J."/>
            <person name="Maillard F."/>
            <person name="Morin E."/>
            <person name="Murat C."/>
            <person name="Nolan M."/>
            <person name="Ohm R."/>
            <person name="Pangilinan J."/>
            <person name="Pereira M."/>
            <person name="Perotto S."/>
            <person name="Peter M."/>
            <person name="Riley R."/>
            <person name="Sitrit Y."/>
            <person name="Stielow B."/>
            <person name="Szollosi G."/>
            <person name="Zifcakova L."/>
            <person name="Stursova M."/>
            <person name="Spatafora J.W."/>
            <person name="Tedersoo L."/>
            <person name="Vaario L.-M."/>
            <person name="Yamada A."/>
            <person name="Yan M."/>
            <person name="Wang P."/>
            <person name="Xu J."/>
            <person name="Bruns T."/>
            <person name="Baldrian P."/>
            <person name="Vilgalys R."/>
            <person name="Henrissat B."/>
            <person name="Grigoriev I.V."/>
            <person name="Hibbett D."/>
            <person name="Nagy L.G."/>
            <person name="Martin F.M."/>
        </authorList>
    </citation>
    <scope>NUCLEOTIDE SEQUENCE</scope>
    <source>
        <strain evidence="1">P2</strain>
    </source>
</reference>
<accession>A0ACB6ZTR1</accession>
<protein>
    <submittedName>
        <fullName evidence="1">Uncharacterized protein</fullName>
    </submittedName>
</protein>
<proteinExistence type="predicted"/>
<reference evidence="1" key="2">
    <citation type="journal article" date="2020" name="Nat. Commun.">
        <title>Large-scale genome sequencing of mycorrhizal fungi provides insights into the early evolution of symbiotic traits.</title>
        <authorList>
            <person name="Miyauchi S."/>
            <person name="Kiss E."/>
            <person name="Kuo A."/>
            <person name="Drula E."/>
            <person name="Kohler A."/>
            <person name="Sanchez-Garcia M."/>
            <person name="Morin E."/>
            <person name="Andreopoulos B."/>
            <person name="Barry K.W."/>
            <person name="Bonito G."/>
            <person name="Buee M."/>
            <person name="Carver A."/>
            <person name="Chen C."/>
            <person name="Cichocki N."/>
            <person name="Clum A."/>
            <person name="Culley D."/>
            <person name="Crous P.W."/>
            <person name="Fauchery L."/>
            <person name="Girlanda M."/>
            <person name="Hayes R.D."/>
            <person name="Keri Z."/>
            <person name="LaButti K."/>
            <person name="Lipzen A."/>
            <person name="Lombard V."/>
            <person name="Magnuson J."/>
            <person name="Maillard F."/>
            <person name="Murat C."/>
            <person name="Nolan M."/>
            <person name="Ohm R.A."/>
            <person name="Pangilinan J."/>
            <person name="Pereira M.F."/>
            <person name="Perotto S."/>
            <person name="Peter M."/>
            <person name="Pfister S."/>
            <person name="Riley R."/>
            <person name="Sitrit Y."/>
            <person name="Stielow J.B."/>
            <person name="Szollosi G."/>
            <person name="Zifcakova L."/>
            <person name="Stursova M."/>
            <person name="Spatafora J.W."/>
            <person name="Tedersoo L."/>
            <person name="Vaario L.M."/>
            <person name="Yamada A."/>
            <person name="Yan M."/>
            <person name="Wang P."/>
            <person name="Xu J."/>
            <person name="Bruns T."/>
            <person name="Baldrian P."/>
            <person name="Vilgalys R."/>
            <person name="Dunand C."/>
            <person name="Henrissat B."/>
            <person name="Grigoriev I.V."/>
            <person name="Hibbett D."/>
            <person name="Nagy L.G."/>
            <person name="Martin F.M."/>
        </authorList>
    </citation>
    <scope>NUCLEOTIDE SEQUENCE</scope>
    <source>
        <strain evidence="1">P2</strain>
    </source>
</reference>
<evidence type="ECO:0000313" key="1">
    <source>
        <dbReference type="EMBL" id="KAF9652811.1"/>
    </source>
</evidence>
<evidence type="ECO:0000313" key="2">
    <source>
        <dbReference type="Proteomes" id="UP000886501"/>
    </source>
</evidence>
<organism evidence="1 2">
    <name type="scientific">Thelephora ganbajun</name>
    <name type="common">Ganba fungus</name>
    <dbReference type="NCBI Taxonomy" id="370292"/>
    <lineage>
        <taxon>Eukaryota</taxon>
        <taxon>Fungi</taxon>
        <taxon>Dikarya</taxon>
        <taxon>Basidiomycota</taxon>
        <taxon>Agaricomycotina</taxon>
        <taxon>Agaricomycetes</taxon>
        <taxon>Thelephorales</taxon>
        <taxon>Thelephoraceae</taxon>
        <taxon>Thelephora</taxon>
    </lineage>
</organism>
<gene>
    <name evidence="1" type="ORF">BDM02DRAFT_3136795</name>
</gene>
<name>A0ACB6ZTR1_THEGA</name>
<dbReference type="EMBL" id="MU117967">
    <property type="protein sequence ID" value="KAF9652811.1"/>
    <property type="molecule type" value="Genomic_DNA"/>
</dbReference>
<comment type="caution">
    <text evidence="1">The sequence shown here is derived from an EMBL/GenBank/DDBJ whole genome shotgun (WGS) entry which is preliminary data.</text>
</comment>
<dbReference type="Proteomes" id="UP000886501">
    <property type="component" value="Unassembled WGS sequence"/>
</dbReference>
<sequence>MPQDIMVTFLGTSSGGGPTKTRNCSSLIVDMLGDGTLWMVDCAEGTSRQFELQPPVGHKAKRGRVATIFVTHMHADHTMGLIGFLKAQLGIPRAGVKPVSTTPSPDHITFYGAFADRWDSSIAQVLKMELYGPAGLRAFIRTILNMTDSQCQDKYVVHELLGPGEQPSAPCKPGSMRANEMGGRDIVCGDDGFWRECVKVWSHRAKREIVVDAGRVVHRVPCLGYVIRESPTTWDTKGKDEEAQATALGRLRKLVLLGDTNDPDGIIPLVNSSPGHVALAVHEATDCYIPDHVDPQQQTGKNRTTESVHSISLQRGHSTPGMAGKFANEIGARRLVLNHLGGRFPAPGRSGNRDSKFRENVMGWIEQQATEAWAPEQDGAKAQAAVDFLTVFIKPIPVPETEQAEPQIQWTQMDRPSSSTSTSQNSGQTSGHGRRYGRYTSGPPTPNEKDQRKPQRTERQAEKRREDVV</sequence>
<keyword evidence="2" id="KW-1185">Reference proteome</keyword>